<feature type="transmembrane region" description="Helical" evidence="2">
    <location>
        <begin position="21"/>
        <end position="46"/>
    </location>
</feature>
<evidence type="ECO:0000313" key="4">
    <source>
        <dbReference type="EMBL" id="SEO92112.1"/>
    </source>
</evidence>
<evidence type="ECO:0000256" key="1">
    <source>
        <dbReference type="ARBA" id="ARBA00023186"/>
    </source>
</evidence>
<dbReference type="Pfam" id="PF05099">
    <property type="entry name" value="TerB"/>
    <property type="match status" value="1"/>
</dbReference>
<evidence type="ECO:0000313" key="5">
    <source>
        <dbReference type="Proteomes" id="UP000199657"/>
    </source>
</evidence>
<dbReference type="PRINTS" id="PR00625">
    <property type="entry name" value="JDOMAIN"/>
</dbReference>
<dbReference type="InterPro" id="IPR029024">
    <property type="entry name" value="TerB-like"/>
</dbReference>
<evidence type="ECO:0000256" key="2">
    <source>
        <dbReference type="SAM" id="Phobius"/>
    </source>
</evidence>
<dbReference type="SUPFAM" id="SSF158682">
    <property type="entry name" value="TerB-like"/>
    <property type="match status" value="1"/>
</dbReference>
<dbReference type="SMART" id="SM00271">
    <property type="entry name" value="DnaJ"/>
    <property type="match status" value="1"/>
</dbReference>
<dbReference type="SUPFAM" id="SSF46565">
    <property type="entry name" value="Chaperone J-domain"/>
    <property type="match status" value="1"/>
</dbReference>
<dbReference type="EMBL" id="FOEG01000004">
    <property type="protein sequence ID" value="SEO92112.1"/>
    <property type="molecule type" value="Genomic_DNA"/>
</dbReference>
<keyword evidence="2" id="KW-1133">Transmembrane helix</keyword>
<gene>
    <name evidence="4" type="ORF">SAMN04488052_104316</name>
</gene>
<organism evidence="4 5">
    <name type="scientific">Aquisalimonas asiatica</name>
    <dbReference type="NCBI Taxonomy" id="406100"/>
    <lineage>
        <taxon>Bacteria</taxon>
        <taxon>Pseudomonadati</taxon>
        <taxon>Pseudomonadota</taxon>
        <taxon>Gammaproteobacteria</taxon>
        <taxon>Chromatiales</taxon>
        <taxon>Ectothiorhodospiraceae</taxon>
        <taxon>Aquisalimonas</taxon>
    </lineage>
</organism>
<dbReference type="STRING" id="406100.SAMN04488052_104316"/>
<dbReference type="CDD" id="cd07316">
    <property type="entry name" value="terB_like_DjlA"/>
    <property type="match status" value="1"/>
</dbReference>
<dbReference type="OrthoDB" id="9782583at2"/>
<dbReference type="Pfam" id="PF00226">
    <property type="entry name" value="DnaJ"/>
    <property type="match status" value="1"/>
</dbReference>
<keyword evidence="2" id="KW-0812">Transmembrane</keyword>
<keyword evidence="2" id="KW-0472">Membrane</keyword>
<feature type="domain" description="J" evidence="3">
    <location>
        <begin position="205"/>
        <end position="265"/>
    </location>
</feature>
<dbReference type="InterPro" id="IPR001623">
    <property type="entry name" value="DnaJ_domain"/>
</dbReference>
<dbReference type="AlphaFoldDB" id="A0A1H8TMB5"/>
<dbReference type="InterPro" id="IPR007791">
    <property type="entry name" value="DjlA_N"/>
</dbReference>
<dbReference type="Gene3D" id="1.10.287.110">
    <property type="entry name" value="DnaJ domain"/>
    <property type="match status" value="1"/>
</dbReference>
<name>A0A1H8TMB5_9GAMM</name>
<keyword evidence="5" id="KW-1185">Reference proteome</keyword>
<dbReference type="InterPro" id="IPR036869">
    <property type="entry name" value="J_dom_sf"/>
</dbReference>
<sequence>MKGRRVQQQLQEHVSGGGGRIVATLAGALAFGFPGALGGLLVGYAGDVGLRRWMVSGWRLRKRMPDQVQRQYLTAACAVMGHVAKSDGRVSEAEITVARQVFEVLDLHGDLRREAIQLFGRGKRRDFPLTWVLRRFNRVCGGEDDLLQAFLEYQAAVAQADGRPAGAQHALLLRIARRLGFNEPELRRLMRGQRGSGAVRAMPQSPYRVLGVAESASTDQIRLAYRKLISRHHPDRLQAQGCTEDEIREGAGRTHAARRAYDQIRRQRGF</sequence>
<dbReference type="NCBIfam" id="NF006948">
    <property type="entry name" value="PRK09430.1"/>
    <property type="match status" value="1"/>
</dbReference>
<dbReference type="Proteomes" id="UP000199657">
    <property type="component" value="Unassembled WGS sequence"/>
</dbReference>
<dbReference type="Gene3D" id="1.10.3680.10">
    <property type="entry name" value="TerB-like"/>
    <property type="match status" value="1"/>
</dbReference>
<reference evidence="4 5" key="1">
    <citation type="submission" date="2016-10" db="EMBL/GenBank/DDBJ databases">
        <authorList>
            <person name="de Groot N.N."/>
        </authorList>
    </citation>
    <scope>NUCLEOTIDE SEQUENCE [LARGE SCALE GENOMIC DNA]</scope>
    <source>
        <strain evidence="4 5">CGMCC 1.6291</strain>
    </source>
</reference>
<proteinExistence type="predicted"/>
<dbReference type="PROSITE" id="PS50076">
    <property type="entry name" value="DNAJ_2"/>
    <property type="match status" value="1"/>
</dbReference>
<accession>A0A1H8TMB5</accession>
<protein>
    <submittedName>
        <fullName evidence="4">DnaJ like chaperone protein</fullName>
    </submittedName>
</protein>
<dbReference type="CDD" id="cd06257">
    <property type="entry name" value="DnaJ"/>
    <property type="match status" value="1"/>
</dbReference>
<keyword evidence="1" id="KW-0143">Chaperone</keyword>
<evidence type="ECO:0000259" key="3">
    <source>
        <dbReference type="PROSITE" id="PS50076"/>
    </source>
</evidence>